<name>A0A6C0B8E9_9ZZZZ</name>
<dbReference type="EMBL" id="MN739095">
    <property type="protein sequence ID" value="QHS88312.1"/>
    <property type="molecule type" value="Genomic_DNA"/>
</dbReference>
<accession>A0A6C0B8E9</accession>
<proteinExistence type="predicted"/>
<sequence length="123" mass="14664">MWADEINDPEYQDPVYYVDRGSTSSASTQLPDYKDLYYQPITSLNKRILNAITGEEYKYRIGSNDENRFYVVMTQDPFEPKEACRLFFANPQSYENFSGLKVSDESWARFRKNREHFRMLDSR</sequence>
<organism evidence="1">
    <name type="scientific">viral metagenome</name>
    <dbReference type="NCBI Taxonomy" id="1070528"/>
    <lineage>
        <taxon>unclassified sequences</taxon>
        <taxon>metagenomes</taxon>
        <taxon>organismal metagenomes</taxon>
    </lineage>
</organism>
<protein>
    <submittedName>
        <fullName evidence="1">Uncharacterized protein</fullName>
    </submittedName>
</protein>
<dbReference type="AlphaFoldDB" id="A0A6C0B8E9"/>
<reference evidence="1" key="1">
    <citation type="journal article" date="2020" name="Nature">
        <title>Giant virus diversity and host interactions through global metagenomics.</title>
        <authorList>
            <person name="Schulz F."/>
            <person name="Roux S."/>
            <person name="Paez-Espino D."/>
            <person name="Jungbluth S."/>
            <person name="Walsh D.A."/>
            <person name="Denef V.J."/>
            <person name="McMahon K.D."/>
            <person name="Konstantinidis K.T."/>
            <person name="Eloe-Fadrosh E.A."/>
            <person name="Kyrpides N.C."/>
            <person name="Woyke T."/>
        </authorList>
    </citation>
    <scope>NUCLEOTIDE SEQUENCE</scope>
    <source>
        <strain evidence="1">GVMAG-M-3300010158-55</strain>
    </source>
</reference>
<evidence type="ECO:0000313" key="1">
    <source>
        <dbReference type="EMBL" id="QHS88312.1"/>
    </source>
</evidence>